<dbReference type="SMART" id="SM00421">
    <property type="entry name" value="HTH_LUXR"/>
    <property type="match status" value="1"/>
</dbReference>
<gene>
    <name evidence="5" type="ORF">ACFSKW_21385</name>
</gene>
<evidence type="ECO:0000313" key="6">
    <source>
        <dbReference type="Proteomes" id="UP001597368"/>
    </source>
</evidence>
<dbReference type="PANTHER" id="PTHR44688:SF16">
    <property type="entry name" value="DNA-BINDING TRANSCRIPTIONAL ACTIVATOR DEVR_DOSR"/>
    <property type="match status" value="1"/>
</dbReference>
<sequence>MLPFVPHGDEEELAEPALAPREAETLRHIAAGCTYSQAARRMGVSLHTIDTYLRRVRLKFGITSKAELTRLAVALGL</sequence>
<dbReference type="EMBL" id="JBHUFV010000033">
    <property type="protein sequence ID" value="MFD1934023.1"/>
    <property type="molecule type" value="Genomic_DNA"/>
</dbReference>
<keyword evidence="3" id="KW-0804">Transcription</keyword>
<evidence type="ECO:0000256" key="2">
    <source>
        <dbReference type="ARBA" id="ARBA00023125"/>
    </source>
</evidence>
<dbReference type="InterPro" id="IPR016032">
    <property type="entry name" value="Sig_transdc_resp-reg_C-effctor"/>
</dbReference>
<protein>
    <submittedName>
        <fullName evidence="5">Response regulator transcription factor</fullName>
    </submittedName>
</protein>
<feature type="domain" description="HTH luxR-type" evidence="4">
    <location>
        <begin position="11"/>
        <end position="76"/>
    </location>
</feature>
<accession>A0ABW4SWN4</accession>
<reference evidence="6" key="1">
    <citation type="journal article" date="2019" name="Int. J. Syst. Evol. Microbiol.">
        <title>The Global Catalogue of Microorganisms (GCM) 10K type strain sequencing project: providing services to taxonomists for standard genome sequencing and annotation.</title>
        <authorList>
            <consortium name="The Broad Institute Genomics Platform"/>
            <consortium name="The Broad Institute Genome Sequencing Center for Infectious Disease"/>
            <person name="Wu L."/>
            <person name="Ma J."/>
        </authorList>
    </citation>
    <scope>NUCLEOTIDE SEQUENCE [LARGE SCALE GENOMIC DNA]</scope>
    <source>
        <strain evidence="6">ICMP 6774ER</strain>
    </source>
</reference>
<dbReference type="Pfam" id="PF00196">
    <property type="entry name" value="GerE"/>
    <property type="match status" value="1"/>
</dbReference>
<dbReference type="InterPro" id="IPR036388">
    <property type="entry name" value="WH-like_DNA-bd_sf"/>
</dbReference>
<dbReference type="Gene3D" id="1.10.10.10">
    <property type="entry name" value="Winged helix-like DNA-binding domain superfamily/Winged helix DNA-binding domain"/>
    <property type="match status" value="1"/>
</dbReference>
<proteinExistence type="predicted"/>
<comment type="caution">
    <text evidence="5">The sequence shown here is derived from an EMBL/GenBank/DDBJ whole genome shotgun (WGS) entry which is preliminary data.</text>
</comment>
<keyword evidence="1" id="KW-0805">Transcription regulation</keyword>
<organism evidence="5 6">
    <name type="scientific">Nonomuraea mangrovi</name>
    <dbReference type="NCBI Taxonomy" id="2316207"/>
    <lineage>
        <taxon>Bacteria</taxon>
        <taxon>Bacillati</taxon>
        <taxon>Actinomycetota</taxon>
        <taxon>Actinomycetes</taxon>
        <taxon>Streptosporangiales</taxon>
        <taxon>Streptosporangiaceae</taxon>
        <taxon>Nonomuraea</taxon>
    </lineage>
</organism>
<keyword evidence="6" id="KW-1185">Reference proteome</keyword>
<evidence type="ECO:0000259" key="4">
    <source>
        <dbReference type="PROSITE" id="PS50043"/>
    </source>
</evidence>
<dbReference type="Proteomes" id="UP001597368">
    <property type="component" value="Unassembled WGS sequence"/>
</dbReference>
<dbReference type="InterPro" id="IPR000792">
    <property type="entry name" value="Tscrpt_reg_LuxR_C"/>
</dbReference>
<dbReference type="PRINTS" id="PR00038">
    <property type="entry name" value="HTHLUXR"/>
</dbReference>
<dbReference type="RefSeq" id="WP_379574067.1">
    <property type="nucleotide sequence ID" value="NZ_JBHUFV010000033.1"/>
</dbReference>
<evidence type="ECO:0000313" key="5">
    <source>
        <dbReference type="EMBL" id="MFD1934023.1"/>
    </source>
</evidence>
<keyword evidence="2" id="KW-0238">DNA-binding</keyword>
<evidence type="ECO:0000256" key="1">
    <source>
        <dbReference type="ARBA" id="ARBA00023015"/>
    </source>
</evidence>
<dbReference type="PANTHER" id="PTHR44688">
    <property type="entry name" value="DNA-BINDING TRANSCRIPTIONAL ACTIVATOR DEVR_DOSR"/>
    <property type="match status" value="1"/>
</dbReference>
<dbReference type="SUPFAM" id="SSF46894">
    <property type="entry name" value="C-terminal effector domain of the bipartite response regulators"/>
    <property type="match status" value="1"/>
</dbReference>
<evidence type="ECO:0000256" key="3">
    <source>
        <dbReference type="ARBA" id="ARBA00023163"/>
    </source>
</evidence>
<name>A0ABW4SWN4_9ACTN</name>
<dbReference type="PROSITE" id="PS50043">
    <property type="entry name" value="HTH_LUXR_2"/>
    <property type="match status" value="1"/>
</dbReference>